<dbReference type="InterPro" id="IPR036291">
    <property type="entry name" value="NAD(P)-bd_dom_sf"/>
</dbReference>
<dbReference type="GO" id="GO:0004412">
    <property type="term" value="F:homoserine dehydrogenase activity"/>
    <property type="evidence" value="ECO:0007669"/>
    <property type="project" value="UniProtKB-EC"/>
</dbReference>
<dbReference type="InterPro" id="IPR001342">
    <property type="entry name" value="HDH_cat"/>
</dbReference>
<dbReference type="UniPathway" id="UPA00050">
    <property type="reaction ID" value="UER00063"/>
</dbReference>
<dbReference type="EMBL" id="VAFM01000002">
    <property type="protein sequence ID" value="TKW60638.1"/>
    <property type="molecule type" value="Genomic_DNA"/>
</dbReference>
<evidence type="ECO:0000256" key="1">
    <source>
        <dbReference type="ARBA" id="ARBA00006753"/>
    </source>
</evidence>
<dbReference type="EC" id="1.1.1.3" evidence="2"/>
<dbReference type="Gene3D" id="3.40.50.720">
    <property type="entry name" value="NAD(P)-binding Rossmann-like Domain"/>
    <property type="match status" value="1"/>
</dbReference>
<evidence type="ECO:0000313" key="6">
    <source>
        <dbReference type="EMBL" id="TKW60638.1"/>
    </source>
</evidence>
<evidence type="ECO:0000256" key="4">
    <source>
        <dbReference type="SAM" id="Phobius"/>
    </source>
</evidence>
<evidence type="ECO:0000256" key="2">
    <source>
        <dbReference type="ARBA" id="ARBA00013213"/>
    </source>
</evidence>
<reference evidence="6 7" key="1">
    <citation type="journal article" date="2017" name="Nat. Commun.">
        <title>In situ click chemistry generation of cyclooxygenase-2 inhibitors.</title>
        <authorList>
            <person name="Bhardwaj A."/>
            <person name="Kaur J."/>
            <person name="Wuest M."/>
            <person name="Wuest F."/>
        </authorList>
    </citation>
    <scope>NUCLEOTIDE SEQUENCE [LARGE SCALE GENOMIC DNA]</scope>
    <source>
        <strain evidence="6">S2_018_000_R2_106</strain>
    </source>
</reference>
<accession>A0A6N4QZA6</accession>
<keyword evidence="3" id="KW-0560">Oxidoreductase</keyword>
<organism evidence="6 7">
    <name type="scientific">Blastochloris viridis</name>
    <name type="common">Rhodopseudomonas viridis</name>
    <dbReference type="NCBI Taxonomy" id="1079"/>
    <lineage>
        <taxon>Bacteria</taxon>
        <taxon>Pseudomonadati</taxon>
        <taxon>Pseudomonadota</taxon>
        <taxon>Alphaproteobacteria</taxon>
        <taxon>Hyphomicrobiales</taxon>
        <taxon>Blastochloridaceae</taxon>
        <taxon>Blastochloris</taxon>
    </lineage>
</organism>
<dbReference type="UniPathway" id="UPA00051">
    <property type="reaction ID" value="UER00465"/>
</dbReference>
<feature type="transmembrane region" description="Helical" evidence="4">
    <location>
        <begin position="63"/>
        <end position="87"/>
    </location>
</feature>
<dbReference type="AlphaFoldDB" id="A0A6N4QZA6"/>
<dbReference type="GO" id="GO:0009088">
    <property type="term" value="P:threonine biosynthetic process"/>
    <property type="evidence" value="ECO:0007669"/>
    <property type="project" value="UniProtKB-UniPathway"/>
</dbReference>
<feature type="domain" description="Homoserine dehydrogenase catalytic" evidence="5">
    <location>
        <begin position="170"/>
        <end position="283"/>
    </location>
</feature>
<sequence length="388" mass="41259">MTYSPNFPHKNRSILVVGRNAQASAVVDALARVPGVGTVRQIPGFDALTDAPKLMGVDTIVEMLGGVAPAFALAMAAMSNGIAFITANPMLMMVHGRVLRNAAQGQQAYLGFQAAGFGVPVAELMGSARPERIVVSFASAASTALNRMVFRGETLAHVSAHLRMQNADLSDWGGKQTLARALALRSLVFDTEIDTTALQRASVEQVESADVKRLRAFGLVPVFGAEIAENEIYAGPMAVAQDSALLQADGADVMVAETTYGDVTLRADSDEVRRVVAGVVADVRTLMRSPKPALPLERQIPLTKPQPLGQLEMAYVRIPFAERDKVLAMKPEILQDVMEGDGLWQAVIAVPRVRDIQIGAVGGVVYPLATAWAPQAAAEVSRGLRLVG</sequence>
<evidence type="ECO:0000256" key="3">
    <source>
        <dbReference type="ARBA" id="ARBA00023002"/>
    </source>
</evidence>
<dbReference type="Proteomes" id="UP000320948">
    <property type="component" value="Unassembled WGS sequence"/>
</dbReference>
<evidence type="ECO:0000259" key="5">
    <source>
        <dbReference type="Pfam" id="PF00742"/>
    </source>
</evidence>
<evidence type="ECO:0000313" key="7">
    <source>
        <dbReference type="Proteomes" id="UP000320948"/>
    </source>
</evidence>
<protein>
    <recommendedName>
        <fullName evidence="2">homoserine dehydrogenase</fullName>
        <ecNumber evidence="2">1.1.1.3</ecNumber>
    </recommendedName>
</protein>
<dbReference type="Pfam" id="PF00742">
    <property type="entry name" value="Homoserine_dh"/>
    <property type="match status" value="1"/>
</dbReference>
<dbReference type="PANTHER" id="PTHR43331:SF1">
    <property type="entry name" value="HOMOSERINE DEHYDROGENASE"/>
    <property type="match status" value="1"/>
</dbReference>
<gene>
    <name evidence="6" type="ORF">DI628_06990</name>
</gene>
<dbReference type="SUPFAM" id="SSF51735">
    <property type="entry name" value="NAD(P)-binding Rossmann-fold domains"/>
    <property type="match status" value="1"/>
</dbReference>
<keyword evidence="4" id="KW-0472">Membrane</keyword>
<comment type="caution">
    <text evidence="6">The sequence shown here is derived from an EMBL/GenBank/DDBJ whole genome shotgun (WGS) entry which is preliminary data.</text>
</comment>
<keyword evidence="4" id="KW-1133">Transmembrane helix</keyword>
<dbReference type="Gene3D" id="3.30.360.10">
    <property type="entry name" value="Dihydrodipicolinate Reductase, domain 2"/>
    <property type="match status" value="1"/>
</dbReference>
<keyword evidence="4" id="KW-0812">Transmembrane</keyword>
<comment type="similarity">
    <text evidence="1">Belongs to the homoserine dehydrogenase family.</text>
</comment>
<dbReference type="PANTHER" id="PTHR43331">
    <property type="entry name" value="HOMOSERINE DEHYDROGENASE"/>
    <property type="match status" value="1"/>
</dbReference>
<proteinExistence type="inferred from homology"/>
<name>A0A6N4QZA6_BLAVI</name>